<dbReference type="InterPro" id="IPR023485">
    <property type="entry name" value="Ptyr_pPase"/>
</dbReference>
<dbReference type="SMART" id="SM00226">
    <property type="entry name" value="LMWPc"/>
    <property type="match status" value="1"/>
</dbReference>
<dbReference type="STRING" id="5722.A2G0H1"/>
<dbReference type="VEuPathDB" id="TrichDB:TVAGG3_0246210"/>
<protein>
    <submittedName>
        <fullName evidence="6">Low molecular weight phosphotyrosine protein phosphatase, putative</fullName>
    </submittedName>
</protein>
<dbReference type="Pfam" id="PF01451">
    <property type="entry name" value="LMWPc"/>
    <property type="match status" value="1"/>
</dbReference>
<dbReference type="InterPro" id="IPR036196">
    <property type="entry name" value="Ptyr_pPase_sf"/>
</dbReference>
<gene>
    <name evidence="6" type="ORF">TVAG_431690</name>
</gene>
<dbReference type="PANTHER" id="PTHR11717:SF7">
    <property type="entry name" value="LOW MOLECULAR WEIGHT PHOSPHOTYROSINE PROTEIN PHOSPHATASE"/>
    <property type="match status" value="1"/>
</dbReference>
<keyword evidence="2" id="KW-0378">Hydrolase</keyword>
<dbReference type="OrthoDB" id="3388at2759"/>
<reference evidence="6" key="2">
    <citation type="journal article" date="2007" name="Science">
        <title>Draft genome sequence of the sexually transmitted pathogen Trichomonas vaginalis.</title>
        <authorList>
            <person name="Carlton J.M."/>
            <person name="Hirt R.P."/>
            <person name="Silva J.C."/>
            <person name="Delcher A.L."/>
            <person name="Schatz M."/>
            <person name="Zhao Q."/>
            <person name="Wortman J.R."/>
            <person name="Bidwell S.L."/>
            <person name="Alsmark U.C.M."/>
            <person name="Besteiro S."/>
            <person name="Sicheritz-Ponten T."/>
            <person name="Noel C.J."/>
            <person name="Dacks J.B."/>
            <person name="Foster P.G."/>
            <person name="Simillion C."/>
            <person name="Van de Peer Y."/>
            <person name="Miranda-Saavedra D."/>
            <person name="Barton G.J."/>
            <person name="Westrop G.D."/>
            <person name="Mueller S."/>
            <person name="Dessi D."/>
            <person name="Fiori P.L."/>
            <person name="Ren Q."/>
            <person name="Paulsen I."/>
            <person name="Zhang H."/>
            <person name="Bastida-Corcuera F.D."/>
            <person name="Simoes-Barbosa A."/>
            <person name="Brown M.T."/>
            <person name="Hayes R.D."/>
            <person name="Mukherjee M."/>
            <person name="Okumura C.Y."/>
            <person name="Schneider R."/>
            <person name="Smith A.J."/>
            <person name="Vanacova S."/>
            <person name="Villalvazo M."/>
            <person name="Haas B.J."/>
            <person name="Pertea M."/>
            <person name="Feldblyum T.V."/>
            <person name="Utterback T.R."/>
            <person name="Shu C.L."/>
            <person name="Osoegawa K."/>
            <person name="de Jong P.J."/>
            <person name="Hrdy I."/>
            <person name="Horvathova L."/>
            <person name="Zubacova Z."/>
            <person name="Dolezal P."/>
            <person name="Malik S.B."/>
            <person name="Logsdon J.M. Jr."/>
            <person name="Henze K."/>
            <person name="Gupta A."/>
            <person name="Wang C.C."/>
            <person name="Dunne R.L."/>
            <person name="Upcroft J.A."/>
            <person name="Upcroft P."/>
            <person name="White O."/>
            <person name="Salzberg S.L."/>
            <person name="Tang P."/>
            <person name="Chiu C.-H."/>
            <person name="Lee Y.-S."/>
            <person name="Embley T.M."/>
            <person name="Coombs G.H."/>
            <person name="Mottram J.C."/>
            <person name="Tachezy J."/>
            <person name="Fraser-Liggett C.M."/>
            <person name="Johnson P.J."/>
        </authorList>
    </citation>
    <scope>NUCLEOTIDE SEQUENCE [LARGE SCALE GENOMIC DNA]</scope>
    <source>
        <strain evidence="6">G3</strain>
    </source>
</reference>
<keyword evidence="3" id="KW-0904">Protein phosphatase</keyword>
<dbReference type="KEGG" id="tva:4747016"/>
<proteinExistence type="inferred from homology"/>
<feature type="active site" description="Nucleophile" evidence="4">
    <location>
        <position position="12"/>
    </location>
</feature>
<dbReference type="AlphaFoldDB" id="A2G0H1"/>
<name>A2G0H1_TRIV3</name>
<comment type="similarity">
    <text evidence="1">Belongs to the low molecular weight phosphotyrosine protein phosphatase family.</text>
</comment>
<dbReference type="VEuPathDB" id="TrichDB:TVAG_431690"/>
<dbReference type="Gene3D" id="3.40.50.2300">
    <property type="match status" value="1"/>
</dbReference>
<dbReference type="InterPro" id="IPR050438">
    <property type="entry name" value="LMW_PTPase"/>
</dbReference>
<feature type="domain" description="Phosphotyrosine protein phosphatase I" evidence="5">
    <location>
        <begin position="6"/>
        <end position="144"/>
    </location>
</feature>
<dbReference type="GO" id="GO:0004725">
    <property type="term" value="F:protein tyrosine phosphatase activity"/>
    <property type="evidence" value="ECO:0000318"/>
    <property type="project" value="GO_Central"/>
</dbReference>
<dbReference type="SMR" id="A2G0H1"/>
<accession>A2G0H1</accession>
<dbReference type="FunFam" id="3.40.50.2300:FF:000409">
    <property type="entry name" value="Low molecular weight phosphotyrosine protein phosphatase, putative"/>
    <property type="match status" value="1"/>
</dbReference>
<feature type="active site" evidence="4">
    <location>
        <position position="18"/>
    </location>
</feature>
<evidence type="ECO:0000313" key="6">
    <source>
        <dbReference type="EMBL" id="EAX89346.1"/>
    </source>
</evidence>
<dbReference type="Proteomes" id="UP000001542">
    <property type="component" value="Unassembled WGS sequence"/>
</dbReference>
<evidence type="ECO:0000256" key="3">
    <source>
        <dbReference type="ARBA" id="ARBA00022912"/>
    </source>
</evidence>
<dbReference type="InParanoid" id="A2G0H1"/>
<dbReference type="RefSeq" id="XP_001302276.1">
    <property type="nucleotide sequence ID" value="XM_001302275.1"/>
</dbReference>
<reference evidence="6" key="1">
    <citation type="submission" date="2006-10" db="EMBL/GenBank/DDBJ databases">
        <authorList>
            <person name="Amadeo P."/>
            <person name="Zhao Q."/>
            <person name="Wortman J."/>
            <person name="Fraser-Liggett C."/>
            <person name="Carlton J."/>
        </authorList>
    </citation>
    <scope>NUCLEOTIDE SEQUENCE</scope>
    <source>
        <strain evidence="6">G3</strain>
    </source>
</reference>
<dbReference type="PANTHER" id="PTHR11717">
    <property type="entry name" value="LOW MOLECULAR WEIGHT PROTEIN TYROSINE PHOSPHATASE"/>
    <property type="match status" value="1"/>
</dbReference>
<dbReference type="SUPFAM" id="SSF52788">
    <property type="entry name" value="Phosphotyrosine protein phosphatases I"/>
    <property type="match status" value="1"/>
</dbReference>
<dbReference type="eggNOG" id="KOG3217">
    <property type="taxonomic scope" value="Eukaryota"/>
</dbReference>
<evidence type="ECO:0000313" key="7">
    <source>
        <dbReference type="Proteomes" id="UP000001542"/>
    </source>
</evidence>
<dbReference type="InterPro" id="IPR017867">
    <property type="entry name" value="Tyr_phospatase_low_mol_wt"/>
</dbReference>
<dbReference type="EMBL" id="DS114208">
    <property type="protein sequence ID" value="EAX89346.1"/>
    <property type="molecule type" value="Genomic_DNA"/>
</dbReference>
<keyword evidence="7" id="KW-1185">Reference proteome</keyword>
<organism evidence="6 7">
    <name type="scientific">Trichomonas vaginalis (strain ATCC PRA-98 / G3)</name>
    <dbReference type="NCBI Taxonomy" id="412133"/>
    <lineage>
        <taxon>Eukaryota</taxon>
        <taxon>Metamonada</taxon>
        <taxon>Parabasalia</taxon>
        <taxon>Trichomonadida</taxon>
        <taxon>Trichomonadidae</taxon>
        <taxon>Trichomonas</taxon>
    </lineage>
</organism>
<evidence type="ECO:0000256" key="1">
    <source>
        <dbReference type="ARBA" id="ARBA00011063"/>
    </source>
</evidence>
<dbReference type="PRINTS" id="PR00719">
    <property type="entry name" value="LMWPTPASE"/>
</dbReference>
<evidence type="ECO:0000259" key="5">
    <source>
        <dbReference type="SMART" id="SM00226"/>
    </source>
</evidence>
<evidence type="ECO:0000256" key="2">
    <source>
        <dbReference type="ARBA" id="ARBA00022801"/>
    </source>
</evidence>
<sequence length="151" mass="17338">MSTSPPRVLFVCLGNIIRSPLCEGYLRHKFVNKVIVDSAACTHDDLGQHPDKYSCKIAREQGFDISSHISKLIKKTDFYDFDIIVSLEKYVQRSLERKKPNDAKCKIVEFAPGVDIINPWCGGLEEFRDMNTQIQKYFPAFIENNLPQLLQ</sequence>
<evidence type="ECO:0000256" key="4">
    <source>
        <dbReference type="PIRSR" id="PIRSR617867-1"/>
    </source>
</evidence>